<dbReference type="AlphaFoldDB" id="A0A225DUS8"/>
<reference evidence="3" key="1">
    <citation type="submission" date="2017-06" db="EMBL/GenBank/DDBJ databases">
        <title>Genome analysis of Fimbriiglobus ruber SP5, the first member of the order Planctomycetales with confirmed chitinolytic capability.</title>
        <authorList>
            <person name="Ravin N.V."/>
            <person name="Rakitin A.L."/>
            <person name="Ivanova A.A."/>
            <person name="Beletsky A.V."/>
            <person name="Kulichevskaya I.S."/>
            <person name="Mardanov A.V."/>
            <person name="Dedysh S.N."/>
        </authorList>
    </citation>
    <scope>NUCLEOTIDE SEQUENCE [LARGE SCALE GENOMIC DNA]</scope>
    <source>
        <strain evidence="3">SP5</strain>
    </source>
</reference>
<evidence type="ECO:0000313" key="2">
    <source>
        <dbReference type="EMBL" id="OWK42288.1"/>
    </source>
</evidence>
<protein>
    <submittedName>
        <fullName evidence="2">Uncharacterized protein</fullName>
    </submittedName>
</protein>
<evidence type="ECO:0000313" key="3">
    <source>
        <dbReference type="Proteomes" id="UP000214646"/>
    </source>
</evidence>
<sequence length="69" mass="6890">MSAHRGSFGPQVDPPLGLLVPGIGGEPAPVSPGSRPGLRPAAPGGAENHCPRVRACELAARIFRPSGAA</sequence>
<accession>A0A225DUS8</accession>
<dbReference type="EMBL" id="NIDE01000005">
    <property type="protein sequence ID" value="OWK42288.1"/>
    <property type="molecule type" value="Genomic_DNA"/>
</dbReference>
<feature type="region of interest" description="Disordered" evidence="1">
    <location>
        <begin position="1"/>
        <end position="49"/>
    </location>
</feature>
<evidence type="ECO:0000256" key="1">
    <source>
        <dbReference type="SAM" id="MobiDB-lite"/>
    </source>
</evidence>
<proteinExistence type="predicted"/>
<dbReference type="Proteomes" id="UP000214646">
    <property type="component" value="Unassembled WGS sequence"/>
</dbReference>
<keyword evidence="3" id="KW-1185">Reference proteome</keyword>
<feature type="compositionally biased region" description="Low complexity" evidence="1">
    <location>
        <begin position="9"/>
        <end position="21"/>
    </location>
</feature>
<gene>
    <name evidence="2" type="ORF">FRUB_04366</name>
</gene>
<name>A0A225DUS8_9BACT</name>
<organism evidence="2 3">
    <name type="scientific">Fimbriiglobus ruber</name>
    <dbReference type="NCBI Taxonomy" id="1908690"/>
    <lineage>
        <taxon>Bacteria</taxon>
        <taxon>Pseudomonadati</taxon>
        <taxon>Planctomycetota</taxon>
        <taxon>Planctomycetia</taxon>
        <taxon>Gemmatales</taxon>
        <taxon>Gemmataceae</taxon>
        <taxon>Fimbriiglobus</taxon>
    </lineage>
</organism>
<comment type="caution">
    <text evidence="2">The sequence shown here is derived from an EMBL/GenBank/DDBJ whole genome shotgun (WGS) entry which is preliminary data.</text>
</comment>